<dbReference type="Proteomes" id="UP000663854">
    <property type="component" value="Unassembled WGS sequence"/>
</dbReference>
<evidence type="ECO:0000313" key="3">
    <source>
        <dbReference type="EMBL" id="CAF1001164.1"/>
    </source>
</evidence>
<feature type="domain" description="Hint" evidence="2">
    <location>
        <begin position="211"/>
        <end position="316"/>
    </location>
</feature>
<dbReference type="EMBL" id="CAJNOL010001066">
    <property type="protein sequence ID" value="CAF1279432.1"/>
    <property type="molecule type" value="Genomic_DNA"/>
</dbReference>
<sequence>MPVIRKNHIQPSSNINDKNCEILQDGNVLFAFSSILSVKYSKGRVPPSVIPQKSARNILLSSNVIDNENYIQPSTNNNGKNSELLQDGTSLDLFSSIRIKDRMASSIIPQKSTRTVTQSSTVINIEQSHQSRSHLVPTIPEMEHTHKRKPATKRSKSDRYRFRCIILFLIILFCIIIAASIAAILVGVLYKNDLSSTTTTTSTTTSATTTTLCYFGEDYINLVEGGRRQIGNLKTGDRVWTISNDGKRLIEDEIIVIPHAGPTIPAYFYTFTTIEGHTVSLTDSHFIVAIAKGENKIKIICASEVTLEHQLIMAGRTIGLEKIVYSIRIGFYSPITLSGYLTVNNLSTSVYVDYLHAPHDFLHQIGGPFRMYYRITRWLFGNNYIPFAMTVNEEIHPISAFIIANYKPIRLFFIIFPFMTPIMFIILFIYLVQPISFMRKKLLSFDNKMFHEQITIQSMIE</sequence>
<proteinExistence type="predicted"/>
<protein>
    <recommendedName>
        <fullName evidence="2">Hint domain-containing protein</fullName>
    </recommendedName>
</protein>
<keyword evidence="1" id="KW-0472">Membrane</keyword>
<dbReference type="SUPFAM" id="SSF51294">
    <property type="entry name" value="Hedgehog/intein (Hint) domain"/>
    <property type="match status" value="1"/>
</dbReference>
<dbReference type="Proteomes" id="UP000663870">
    <property type="component" value="Unassembled WGS sequence"/>
</dbReference>
<keyword evidence="1" id="KW-0812">Transmembrane</keyword>
<evidence type="ECO:0000259" key="2">
    <source>
        <dbReference type="SMART" id="SM00306"/>
    </source>
</evidence>
<keyword evidence="1" id="KW-1133">Transmembrane helix</keyword>
<dbReference type="Gene3D" id="2.170.16.10">
    <property type="entry name" value="Hedgehog/Intein (Hint) domain"/>
    <property type="match status" value="1"/>
</dbReference>
<dbReference type="PANTHER" id="PTHR11889:SF31">
    <property type="entry name" value="PROTEIN HEDGEHOG"/>
    <property type="match status" value="1"/>
</dbReference>
<organism evidence="3 5">
    <name type="scientific">Rotaria sordida</name>
    <dbReference type="NCBI Taxonomy" id="392033"/>
    <lineage>
        <taxon>Eukaryota</taxon>
        <taxon>Metazoa</taxon>
        <taxon>Spiralia</taxon>
        <taxon>Gnathifera</taxon>
        <taxon>Rotifera</taxon>
        <taxon>Eurotatoria</taxon>
        <taxon>Bdelloidea</taxon>
        <taxon>Philodinida</taxon>
        <taxon>Philodinidae</taxon>
        <taxon>Rotaria</taxon>
    </lineage>
</organism>
<gene>
    <name evidence="4" type="ORF">JXQ802_LOCUS28417</name>
    <name evidence="3" type="ORF">PYM288_LOCUS14614</name>
</gene>
<dbReference type="PANTHER" id="PTHR11889">
    <property type="entry name" value="HEDGEHOG"/>
    <property type="match status" value="1"/>
</dbReference>
<feature type="transmembrane region" description="Helical" evidence="1">
    <location>
        <begin position="411"/>
        <end position="432"/>
    </location>
</feature>
<dbReference type="EMBL" id="CAJNOH010000326">
    <property type="protein sequence ID" value="CAF1001164.1"/>
    <property type="molecule type" value="Genomic_DNA"/>
</dbReference>
<dbReference type="InterPro" id="IPR050387">
    <property type="entry name" value="Hedgehog_Signaling"/>
</dbReference>
<accession>A0A814GTI8</accession>
<feature type="transmembrane region" description="Helical" evidence="1">
    <location>
        <begin position="164"/>
        <end position="190"/>
    </location>
</feature>
<dbReference type="AlphaFoldDB" id="A0A814GTI8"/>
<name>A0A814GTI8_9BILA</name>
<evidence type="ECO:0000313" key="5">
    <source>
        <dbReference type="Proteomes" id="UP000663854"/>
    </source>
</evidence>
<evidence type="ECO:0000256" key="1">
    <source>
        <dbReference type="SAM" id="Phobius"/>
    </source>
</evidence>
<dbReference type="InterPro" id="IPR003587">
    <property type="entry name" value="Hint_dom_N"/>
</dbReference>
<dbReference type="CDD" id="cd00081">
    <property type="entry name" value="Hint"/>
    <property type="match status" value="1"/>
</dbReference>
<dbReference type="SMART" id="SM00306">
    <property type="entry name" value="HintN"/>
    <property type="match status" value="1"/>
</dbReference>
<evidence type="ECO:0000313" key="4">
    <source>
        <dbReference type="EMBL" id="CAF1279432.1"/>
    </source>
</evidence>
<dbReference type="InterPro" id="IPR001767">
    <property type="entry name" value="Hedgehog_Hint"/>
</dbReference>
<keyword evidence="6" id="KW-1185">Reference proteome</keyword>
<dbReference type="GO" id="GO:0016540">
    <property type="term" value="P:protein autoprocessing"/>
    <property type="evidence" value="ECO:0007669"/>
    <property type="project" value="InterPro"/>
</dbReference>
<dbReference type="InterPro" id="IPR036844">
    <property type="entry name" value="Hint_dom_sf"/>
</dbReference>
<evidence type="ECO:0000313" key="6">
    <source>
        <dbReference type="Proteomes" id="UP000663870"/>
    </source>
</evidence>
<reference evidence="3" key="1">
    <citation type="submission" date="2021-02" db="EMBL/GenBank/DDBJ databases">
        <authorList>
            <person name="Nowell W R."/>
        </authorList>
    </citation>
    <scope>NUCLEOTIDE SEQUENCE</scope>
</reference>
<comment type="caution">
    <text evidence="3">The sequence shown here is derived from an EMBL/GenBank/DDBJ whole genome shotgun (WGS) entry which is preliminary data.</text>
</comment>
<dbReference type="Pfam" id="PF01079">
    <property type="entry name" value="Hint"/>
    <property type="match status" value="1"/>
</dbReference>